<dbReference type="InterPro" id="IPR002299">
    <property type="entry name" value="Porin_Neis"/>
</dbReference>
<dbReference type="PROSITE" id="PS51257">
    <property type="entry name" value="PROKAR_LIPOPROTEIN"/>
    <property type="match status" value="1"/>
</dbReference>
<dbReference type="GO" id="GO:0006811">
    <property type="term" value="P:monoatomic ion transport"/>
    <property type="evidence" value="ECO:0007669"/>
    <property type="project" value="UniProtKB-KW"/>
</dbReference>
<dbReference type="CDD" id="cd00342">
    <property type="entry name" value="gram_neg_porins"/>
    <property type="match status" value="1"/>
</dbReference>
<evidence type="ECO:0000256" key="3">
    <source>
        <dbReference type="ARBA" id="ARBA00022448"/>
    </source>
</evidence>
<reference evidence="13 14" key="1">
    <citation type="submission" date="2019-08" db="EMBL/GenBank/DDBJ databases">
        <title>Paraburkholderia sp. DCY113.</title>
        <authorList>
            <person name="Kang J."/>
        </authorList>
    </citation>
    <scope>NUCLEOTIDE SEQUENCE [LARGE SCALE GENOMIC DNA]</scope>
    <source>
        <strain evidence="13 14">DCY113</strain>
    </source>
</reference>
<evidence type="ECO:0000313" key="14">
    <source>
        <dbReference type="Proteomes" id="UP000325273"/>
    </source>
</evidence>
<comment type="subunit">
    <text evidence="2">Homotrimer.</text>
</comment>
<evidence type="ECO:0000256" key="7">
    <source>
        <dbReference type="ARBA" id="ARBA00023065"/>
    </source>
</evidence>
<keyword evidence="10" id="KW-0998">Cell outer membrane</keyword>
<dbReference type="Pfam" id="PF13609">
    <property type="entry name" value="Porin_4"/>
    <property type="match status" value="1"/>
</dbReference>
<keyword evidence="5" id="KW-0812">Transmembrane</keyword>
<dbReference type="Proteomes" id="UP000325273">
    <property type="component" value="Unassembled WGS sequence"/>
</dbReference>
<evidence type="ECO:0000259" key="12">
    <source>
        <dbReference type="Pfam" id="PF13609"/>
    </source>
</evidence>
<protein>
    <submittedName>
        <fullName evidence="13">Porin</fullName>
    </submittedName>
</protein>
<gene>
    <name evidence="13" type="ORF">FVF58_36360</name>
</gene>
<dbReference type="GO" id="GO:0009279">
    <property type="term" value="C:cell outer membrane"/>
    <property type="evidence" value="ECO:0007669"/>
    <property type="project" value="UniProtKB-SubCell"/>
</dbReference>
<evidence type="ECO:0000256" key="1">
    <source>
        <dbReference type="ARBA" id="ARBA00004571"/>
    </source>
</evidence>
<dbReference type="AlphaFoldDB" id="A0A5B0GJE5"/>
<keyword evidence="3" id="KW-0813">Transport</keyword>
<dbReference type="SUPFAM" id="SSF56935">
    <property type="entry name" value="Porins"/>
    <property type="match status" value="1"/>
</dbReference>
<evidence type="ECO:0000256" key="6">
    <source>
        <dbReference type="ARBA" id="ARBA00022729"/>
    </source>
</evidence>
<evidence type="ECO:0000313" key="13">
    <source>
        <dbReference type="EMBL" id="KAA1003524.1"/>
    </source>
</evidence>
<dbReference type="Gene3D" id="2.40.160.10">
    <property type="entry name" value="Porin"/>
    <property type="match status" value="1"/>
</dbReference>
<organism evidence="13 14">
    <name type="scientific">Paraburkholderia panacisoli</name>
    <dbReference type="NCBI Taxonomy" id="2603818"/>
    <lineage>
        <taxon>Bacteria</taxon>
        <taxon>Pseudomonadati</taxon>
        <taxon>Pseudomonadota</taxon>
        <taxon>Betaproteobacteria</taxon>
        <taxon>Burkholderiales</taxon>
        <taxon>Burkholderiaceae</taxon>
        <taxon>Paraburkholderia</taxon>
    </lineage>
</organism>
<evidence type="ECO:0000256" key="2">
    <source>
        <dbReference type="ARBA" id="ARBA00011233"/>
    </source>
</evidence>
<feature type="chain" id="PRO_5022798104" evidence="11">
    <location>
        <begin position="42"/>
        <end position="378"/>
    </location>
</feature>
<proteinExistence type="predicted"/>
<evidence type="ECO:0000256" key="10">
    <source>
        <dbReference type="ARBA" id="ARBA00023237"/>
    </source>
</evidence>
<dbReference type="PANTHER" id="PTHR34501">
    <property type="entry name" value="PROTEIN YDDL-RELATED"/>
    <property type="match status" value="1"/>
</dbReference>
<feature type="signal peptide" evidence="11">
    <location>
        <begin position="1"/>
        <end position="41"/>
    </location>
</feature>
<evidence type="ECO:0000256" key="4">
    <source>
        <dbReference type="ARBA" id="ARBA00022452"/>
    </source>
</evidence>
<keyword evidence="9" id="KW-0472">Membrane</keyword>
<keyword evidence="7" id="KW-0406">Ion transport</keyword>
<dbReference type="InterPro" id="IPR050298">
    <property type="entry name" value="Gram-neg_bact_OMP"/>
</dbReference>
<comment type="subcellular location">
    <subcellularLocation>
        <location evidence="1">Cell outer membrane</location>
        <topology evidence="1">Multi-pass membrane protein</topology>
    </subcellularLocation>
</comment>
<accession>A0A5B0GJE5</accession>
<keyword evidence="14" id="KW-1185">Reference proteome</keyword>
<dbReference type="InterPro" id="IPR033900">
    <property type="entry name" value="Gram_neg_porin_domain"/>
</dbReference>
<keyword evidence="8" id="KW-0626">Porin</keyword>
<dbReference type="InterPro" id="IPR023614">
    <property type="entry name" value="Porin_dom_sf"/>
</dbReference>
<dbReference type="GO" id="GO:0015288">
    <property type="term" value="F:porin activity"/>
    <property type="evidence" value="ECO:0007669"/>
    <property type="project" value="UniProtKB-KW"/>
</dbReference>
<feature type="domain" description="Porin" evidence="12">
    <location>
        <begin position="28"/>
        <end position="348"/>
    </location>
</feature>
<evidence type="ECO:0000256" key="11">
    <source>
        <dbReference type="SAM" id="SignalP"/>
    </source>
</evidence>
<evidence type="ECO:0000256" key="8">
    <source>
        <dbReference type="ARBA" id="ARBA00023114"/>
    </source>
</evidence>
<dbReference type="EMBL" id="VTUZ01000035">
    <property type="protein sequence ID" value="KAA1003524.1"/>
    <property type="molecule type" value="Genomic_DNA"/>
</dbReference>
<dbReference type="PRINTS" id="PR00184">
    <property type="entry name" value="NEISSPPORIN"/>
</dbReference>
<keyword evidence="6 11" id="KW-0732">Signal</keyword>
<evidence type="ECO:0000256" key="5">
    <source>
        <dbReference type="ARBA" id="ARBA00022692"/>
    </source>
</evidence>
<dbReference type="GO" id="GO:0046930">
    <property type="term" value="C:pore complex"/>
    <property type="evidence" value="ECO:0007669"/>
    <property type="project" value="UniProtKB-KW"/>
</dbReference>
<name>A0A5B0GJE5_9BURK</name>
<dbReference type="PANTHER" id="PTHR34501:SF9">
    <property type="entry name" value="MAJOR OUTER MEMBRANE PROTEIN P.IA"/>
    <property type="match status" value="1"/>
</dbReference>
<evidence type="ECO:0000256" key="9">
    <source>
        <dbReference type="ARBA" id="ARBA00023136"/>
    </source>
</evidence>
<comment type="caution">
    <text evidence="13">The sequence shown here is derived from an EMBL/GenBank/DDBJ whole genome shotgun (WGS) entry which is preliminary data.</text>
</comment>
<sequence length="378" mass="40681">MLTFWHKTINSTHQSFTYMKTINKGFLAVSLLGSCTSTAFAQSSMTLYGSIDEGVGYVTNVKGGSQTVMGPISVPDQFGFKGSDDLGGGLKALFQLENGFFSNTGAFAASGILFSRKAFIGLTDSRWGTLTLGRQWDLTDDVLLPNANGAVQYNYFLYHPANIDNAAVTTVNNSVKYASNPWHGVSARVMYGFTDPSTGQGRYVGGALLYKSSALQLGAVYSDTRNKSYALNTSLGYASFLGQDLSGGVAFRARDSQIFGVAGTYTPNRQWAFHAIVDTAKIASNTDSAHATTTELGIDWNVTPFDTVLLGGYRTWFAGKNYTTAGLSNLYHLSVRTTLYAELTYQRAGGGAHAALLSLSPSSSSEQMSVRIGMQHFF</sequence>
<keyword evidence="4" id="KW-1134">Transmembrane beta strand</keyword>